<evidence type="ECO:0000259" key="1">
    <source>
        <dbReference type="SMART" id="SM00881"/>
    </source>
</evidence>
<keyword evidence="3" id="KW-1185">Reference proteome</keyword>
<dbReference type="Proteomes" id="UP001172673">
    <property type="component" value="Unassembled WGS sequence"/>
</dbReference>
<gene>
    <name evidence="2" type="ORF">H2200_006110</name>
</gene>
<dbReference type="PANTHER" id="PTHR33303">
    <property type="entry name" value="CYTOPLASMIC PROTEIN-RELATED"/>
    <property type="match status" value="1"/>
</dbReference>
<evidence type="ECO:0000313" key="3">
    <source>
        <dbReference type="Proteomes" id="UP001172673"/>
    </source>
</evidence>
<evidence type="ECO:0000313" key="2">
    <source>
        <dbReference type="EMBL" id="KAJ9609782.1"/>
    </source>
</evidence>
<comment type="caution">
    <text evidence="2">The sequence shown here is derived from an EMBL/GenBank/DDBJ whole genome shotgun (WGS) entry which is preliminary data.</text>
</comment>
<proteinExistence type="predicted"/>
<dbReference type="Gene3D" id="3.40.50.720">
    <property type="entry name" value="NAD(P)-binding Rossmann-like Domain"/>
    <property type="match status" value="1"/>
</dbReference>
<dbReference type="EMBL" id="JAPDRK010000008">
    <property type="protein sequence ID" value="KAJ9609782.1"/>
    <property type="molecule type" value="Genomic_DNA"/>
</dbReference>
<dbReference type="InterPro" id="IPR003781">
    <property type="entry name" value="CoA-bd"/>
</dbReference>
<accession>A0AA38XAA8</accession>
<dbReference type="Pfam" id="PF13380">
    <property type="entry name" value="CoA_binding_2"/>
    <property type="match status" value="1"/>
</dbReference>
<dbReference type="PANTHER" id="PTHR33303:SF2">
    <property type="entry name" value="COA-BINDING DOMAIN-CONTAINING PROTEIN"/>
    <property type="match status" value="1"/>
</dbReference>
<dbReference type="SMART" id="SM00881">
    <property type="entry name" value="CoA_binding"/>
    <property type="match status" value="1"/>
</dbReference>
<reference evidence="2" key="1">
    <citation type="submission" date="2022-10" db="EMBL/GenBank/DDBJ databases">
        <title>Culturing micro-colonial fungi from biological soil crusts in the Mojave desert and describing Neophaeococcomyces mojavensis, and introducing the new genera and species Taxawa tesnikishii.</title>
        <authorList>
            <person name="Kurbessoian T."/>
            <person name="Stajich J.E."/>
        </authorList>
    </citation>
    <scope>NUCLEOTIDE SEQUENCE</scope>
    <source>
        <strain evidence="2">TK_41</strain>
    </source>
</reference>
<sequence>MSAGIRRATLTRSASKTMDAAAQRFFTSPYFAVTGASQDQNKFGYRILAWYHQHSLRVTPINPGRSTISLPSKTYDTVPSFSALPHPDQTAISFVTPPPVTRKILQEAKDAGVKAVWFQPGSFEDEDLKYAKDNFESAVGGFEDGTMGGEGWCVLVDGENALRGAGQKIVRQKL</sequence>
<dbReference type="InterPro" id="IPR036291">
    <property type="entry name" value="NAD(P)-bd_dom_sf"/>
</dbReference>
<dbReference type="AlphaFoldDB" id="A0AA38XAA8"/>
<name>A0AA38XAA8_9EURO</name>
<dbReference type="SUPFAM" id="SSF51735">
    <property type="entry name" value="NAD(P)-binding Rossmann-fold domains"/>
    <property type="match status" value="1"/>
</dbReference>
<feature type="domain" description="CoA-binding" evidence="1">
    <location>
        <begin position="25"/>
        <end position="122"/>
    </location>
</feature>
<protein>
    <recommendedName>
        <fullName evidence="1">CoA-binding domain-containing protein</fullName>
    </recommendedName>
</protein>
<organism evidence="2 3">
    <name type="scientific">Cladophialophora chaetospira</name>
    <dbReference type="NCBI Taxonomy" id="386627"/>
    <lineage>
        <taxon>Eukaryota</taxon>
        <taxon>Fungi</taxon>
        <taxon>Dikarya</taxon>
        <taxon>Ascomycota</taxon>
        <taxon>Pezizomycotina</taxon>
        <taxon>Eurotiomycetes</taxon>
        <taxon>Chaetothyriomycetidae</taxon>
        <taxon>Chaetothyriales</taxon>
        <taxon>Herpotrichiellaceae</taxon>
        <taxon>Cladophialophora</taxon>
    </lineage>
</organism>